<evidence type="ECO:0000256" key="7">
    <source>
        <dbReference type="ARBA" id="ARBA00023242"/>
    </source>
</evidence>
<dbReference type="GO" id="GO:0005080">
    <property type="term" value="F:protein kinase C binding"/>
    <property type="evidence" value="ECO:0007669"/>
    <property type="project" value="TreeGrafter"/>
</dbReference>
<accession>A0A2I9LPQ7</accession>
<dbReference type="PROSITE" id="PS50135">
    <property type="entry name" value="ZF_ZZ_2"/>
    <property type="match status" value="1"/>
</dbReference>
<dbReference type="FunFam" id="3.10.20.90:FF:000320">
    <property type="entry name" value="Predicted protein"/>
    <property type="match status" value="1"/>
</dbReference>
<evidence type="ECO:0000256" key="3">
    <source>
        <dbReference type="ARBA" id="ARBA00022490"/>
    </source>
</evidence>
<dbReference type="GO" id="GO:0044753">
    <property type="term" value="C:amphisome"/>
    <property type="evidence" value="ECO:0007669"/>
    <property type="project" value="TreeGrafter"/>
</dbReference>
<dbReference type="InterPro" id="IPR000433">
    <property type="entry name" value="Znf_ZZ"/>
</dbReference>
<dbReference type="CDD" id="cd02340">
    <property type="entry name" value="ZZ_NBR1_like"/>
    <property type="match status" value="1"/>
</dbReference>
<dbReference type="GO" id="GO:0000423">
    <property type="term" value="P:mitophagy"/>
    <property type="evidence" value="ECO:0007669"/>
    <property type="project" value="TreeGrafter"/>
</dbReference>
<dbReference type="SUPFAM" id="SSF54277">
    <property type="entry name" value="CAD &amp; PB1 domains"/>
    <property type="match status" value="1"/>
</dbReference>
<dbReference type="SUPFAM" id="SSF57850">
    <property type="entry name" value="RING/U-box"/>
    <property type="match status" value="1"/>
</dbReference>
<evidence type="ECO:0000313" key="12">
    <source>
        <dbReference type="EMBL" id="MBW20371.1"/>
    </source>
</evidence>
<dbReference type="InterPro" id="IPR009060">
    <property type="entry name" value="UBA-like_sf"/>
</dbReference>
<comment type="subcellular location">
    <subcellularLocation>
        <location evidence="2">Cytoplasm</location>
    </subcellularLocation>
    <subcellularLocation>
        <location evidence="1">Nucleus</location>
    </subcellularLocation>
</comment>
<dbReference type="PROSITE" id="PS51745">
    <property type="entry name" value="PB1"/>
    <property type="match status" value="1"/>
</dbReference>
<dbReference type="InterPro" id="IPR033741">
    <property type="entry name" value="SQSTM_UBA"/>
</dbReference>
<proteinExistence type="predicted"/>
<feature type="domain" description="ZZ-type" evidence="10">
    <location>
        <begin position="107"/>
        <end position="157"/>
    </location>
</feature>
<dbReference type="GO" id="GO:0035973">
    <property type="term" value="P:aggrephagy"/>
    <property type="evidence" value="ECO:0007669"/>
    <property type="project" value="TreeGrafter"/>
</dbReference>
<keyword evidence="7" id="KW-0539">Nucleus</keyword>
<dbReference type="AlphaFoldDB" id="A0A2I9LPQ7"/>
<dbReference type="Gene3D" id="1.10.8.10">
    <property type="entry name" value="DNA helicase RuvA subunit, C-terminal domain"/>
    <property type="match status" value="1"/>
</dbReference>
<dbReference type="PROSITE" id="PS01357">
    <property type="entry name" value="ZF_ZZ_1"/>
    <property type="match status" value="1"/>
</dbReference>
<keyword evidence="5 8" id="KW-0863">Zinc-finger</keyword>
<dbReference type="FunFam" id="1.10.8.10:FF:000034">
    <property type="entry name" value="Sequestosome 1"/>
    <property type="match status" value="1"/>
</dbReference>
<name>A0A2I9LPQ7_9SCOR</name>
<evidence type="ECO:0000256" key="9">
    <source>
        <dbReference type="SAM" id="MobiDB-lite"/>
    </source>
</evidence>
<evidence type="ECO:0000259" key="10">
    <source>
        <dbReference type="PROSITE" id="PS50135"/>
    </source>
</evidence>
<dbReference type="InterPro" id="IPR053793">
    <property type="entry name" value="PB1-like"/>
</dbReference>
<dbReference type="PANTHER" id="PTHR15090:SF0">
    <property type="entry name" value="SEQUESTOSOME-1"/>
    <property type="match status" value="1"/>
</dbReference>
<evidence type="ECO:0000256" key="5">
    <source>
        <dbReference type="ARBA" id="ARBA00022771"/>
    </source>
</evidence>
<dbReference type="SMART" id="SM00291">
    <property type="entry name" value="ZnF_ZZ"/>
    <property type="match status" value="1"/>
</dbReference>
<dbReference type="GO" id="GO:0007032">
    <property type="term" value="P:endosome organization"/>
    <property type="evidence" value="ECO:0007669"/>
    <property type="project" value="TreeGrafter"/>
</dbReference>
<dbReference type="Pfam" id="PF00569">
    <property type="entry name" value="ZZ"/>
    <property type="match status" value="1"/>
</dbReference>
<evidence type="ECO:0000256" key="1">
    <source>
        <dbReference type="ARBA" id="ARBA00004123"/>
    </source>
</evidence>
<feature type="domain" description="PB1" evidence="11">
    <location>
        <begin position="2"/>
        <end position="90"/>
    </location>
</feature>
<dbReference type="EMBL" id="GFWZ01000381">
    <property type="protein sequence ID" value="MBW20371.1"/>
    <property type="molecule type" value="Transcribed_RNA"/>
</dbReference>
<keyword evidence="6" id="KW-0862">Zinc</keyword>
<reference evidence="12" key="1">
    <citation type="journal article" date="2017" name="Toxicon">
        <title>Venom-gland transcriptomics and venom proteomics of the Hentz striped scorpion (Centruroides hentzi; Buthidae) reveal high toxin diversity in a harmless member of a lethal family.</title>
        <authorList>
            <person name="Ward M.J."/>
            <person name="Ellsworth S.A."/>
            <person name="Rokyta D.R."/>
        </authorList>
    </citation>
    <scope>NUCLEOTIDE SEQUENCE</scope>
    <source>
        <tissue evidence="12">Venom gland</tissue>
    </source>
</reference>
<dbReference type="PANTHER" id="PTHR15090">
    <property type="entry name" value="SEQUESTOSOME 1-RELATED"/>
    <property type="match status" value="1"/>
</dbReference>
<dbReference type="SUPFAM" id="SSF46934">
    <property type="entry name" value="UBA-like"/>
    <property type="match status" value="1"/>
</dbReference>
<sequence length="445" mass="49452">MVIVVKAFLEQDDDCKSEIRRFLANEEMCQNFKLLHDKILSLFSTLAGKEFALKWKDTEGDLIIMSSDEELMQAISNAENGLLRVYIMVLNTKSQKPPKSSSVGELHFGVVCDGCNGEVRGARYKCLQCDDYDLCNSCHLKDIHPNHDMLKLCTSVSHDHWWGFPRWRRVWRHVFGKPSERGHFGGFDSEEFCPRSHYKGKPHHKTYNAKNDKKQSFEDLHHDEEVSEKTKEFIKNVVDTVGAVLDPLGIQLNIDIINGNDKQESPKENVATEPSSSPKKNQNVDATEEQLQQNNDKASPPQENNSTKVKTVMNETAATSECSPVPSAPLPENEPSAGDETTNSVNERETPEAENEWTVVSDGDIGNNHKTSIPDGAQAAASEGTSSTYLKVSPEDLHPDPKVAIALSQMLNMGFTNEGGWLACLLESKNGNISAVLDALNPSVK</sequence>
<evidence type="ECO:0000256" key="4">
    <source>
        <dbReference type="ARBA" id="ARBA00022723"/>
    </source>
</evidence>
<dbReference type="GO" id="GO:0005634">
    <property type="term" value="C:nucleus"/>
    <property type="evidence" value="ECO:0007669"/>
    <property type="project" value="UniProtKB-SubCell"/>
</dbReference>
<evidence type="ECO:0000259" key="11">
    <source>
        <dbReference type="PROSITE" id="PS51745"/>
    </source>
</evidence>
<evidence type="ECO:0000256" key="2">
    <source>
        <dbReference type="ARBA" id="ARBA00004496"/>
    </source>
</evidence>
<organism evidence="12">
    <name type="scientific">Centruroides hentzi</name>
    <dbReference type="NCBI Taxonomy" id="88313"/>
    <lineage>
        <taxon>Eukaryota</taxon>
        <taxon>Metazoa</taxon>
        <taxon>Ecdysozoa</taxon>
        <taxon>Arthropoda</taxon>
        <taxon>Chelicerata</taxon>
        <taxon>Arachnida</taxon>
        <taxon>Scorpiones</taxon>
        <taxon>Buthida</taxon>
        <taxon>Buthoidea</taxon>
        <taxon>Buthidae</taxon>
        <taxon>Centruroides</taxon>
    </lineage>
</organism>
<protein>
    <submittedName>
        <fullName evidence="12">Sequestosome-1</fullName>
    </submittedName>
</protein>
<evidence type="ECO:0000256" key="6">
    <source>
        <dbReference type="ARBA" id="ARBA00022833"/>
    </source>
</evidence>
<keyword evidence="3" id="KW-0963">Cytoplasm</keyword>
<dbReference type="GO" id="GO:0016235">
    <property type="term" value="C:aggresome"/>
    <property type="evidence" value="ECO:0007669"/>
    <property type="project" value="TreeGrafter"/>
</dbReference>
<dbReference type="GO" id="GO:0008270">
    <property type="term" value="F:zinc ion binding"/>
    <property type="evidence" value="ECO:0007669"/>
    <property type="project" value="UniProtKB-KW"/>
</dbReference>
<dbReference type="SMART" id="SM00666">
    <property type="entry name" value="PB1"/>
    <property type="match status" value="1"/>
</dbReference>
<dbReference type="InterPro" id="IPR052260">
    <property type="entry name" value="Autophagy_Rcpt_SigReg"/>
</dbReference>
<feature type="compositionally biased region" description="Polar residues" evidence="9">
    <location>
        <begin position="272"/>
        <end position="322"/>
    </location>
</feature>
<dbReference type="InterPro" id="IPR000270">
    <property type="entry name" value="PB1_dom"/>
</dbReference>
<dbReference type="InterPro" id="IPR043145">
    <property type="entry name" value="Znf_ZZ_sf"/>
</dbReference>
<dbReference type="GO" id="GO:0070530">
    <property type="term" value="F:K63-linked polyubiquitin modification-dependent protein binding"/>
    <property type="evidence" value="ECO:0007669"/>
    <property type="project" value="TreeGrafter"/>
</dbReference>
<feature type="region of interest" description="Disordered" evidence="9">
    <location>
        <begin position="259"/>
        <end position="395"/>
    </location>
</feature>
<keyword evidence="4" id="KW-0479">Metal-binding</keyword>
<dbReference type="Pfam" id="PF16577">
    <property type="entry name" value="UBA_5"/>
    <property type="match status" value="1"/>
</dbReference>
<dbReference type="Pfam" id="PF00564">
    <property type="entry name" value="PB1"/>
    <property type="match status" value="1"/>
</dbReference>
<evidence type="ECO:0000256" key="8">
    <source>
        <dbReference type="PROSITE-ProRule" id="PRU00228"/>
    </source>
</evidence>
<dbReference type="CDD" id="cd14320">
    <property type="entry name" value="UBA_SQSTM"/>
    <property type="match status" value="1"/>
</dbReference>
<dbReference type="Gene3D" id="3.10.20.90">
    <property type="entry name" value="Phosphatidylinositol 3-kinase Catalytic Subunit, Chain A, domain 1"/>
    <property type="match status" value="1"/>
</dbReference>
<dbReference type="Gene3D" id="3.30.60.90">
    <property type="match status" value="1"/>
</dbReference>